<accession>E9HNF1</accession>
<dbReference type="AlphaFoldDB" id="E9HNF1"/>
<keyword evidence="2" id="KW-1185">Reference proteome</keyword>
<dbReference type="Proteomes" id="UP000000305">
    <property type="component" value="Unassembled WGS sequence"/>
</dbReference>
<name>E9HNF1_DAPPU</name>
<dbReference type="KEGG" id="dpx:DAPPUDRAFT_116065"/>
<dbReference type="EMBL" id="GL732695">
    <property type="protein sequence ID" value="EFX66745.1"/>
    <property type="molecule type" value="Genomic_DNA"/>
</dbReference>
<proteinExistence type="predicted"/>
<dbReference type="InParanoid" id="E9HNF1"/>
<evidence type="ECO:0000313" key="1">
    <source>
        <dbReference type="EMBL" id="EFX66745.1"/>
    </source>
</evidence>
<gene>
    <name evidence="1" type="ORF">DAPPUDRAFT_116065</name>
</gene>
<evidence type="ECO:0000313" key="2">
    <source>
        <dbReference type="Proteomes" id="UP000000305"/>
    </source>
</evidence>
<organism evidence="1 2">
    <name type="scientific">Daphnia pulex</name>
    <name type="common">Water flea</name>
    <dbReference type="NCBI Taxonomy" id="6669"/>
    <lineage>
        <taxon>Eukaryota</taxon>
        <taxon>Metazoa</taxon>
        <taxon>Ecdysozoa</taxon>
        <taxon>Arthropoda</taxon>
        <taxon>Crustacea</taxon>
        <taxon>Branchiopoda</taxon>
        <taxon>Diplostraca</taxon>
        <taxon>Cladocera</taxon>
        <taxon>Anomopoda</taxon>
        <taxon>Daphniidae</taxon>
        <taxon>Daphnia</taxon>
    </lineage>
</organism>
<sequence>MLLVESSWNLGQLWNEFFAINVAWSTELILISLKLMSNIEISIVTSFDGVGLETRIGERHDGEVGHRKNCLAGNCVAISSPAISSITYRSSRAIPKPEWTQLELERNELDLCPIQRPAVSTTTADSQFQGLLPLNNLPLSVRSLVLLHCRIPVLWFSQAFGNLNHLCRAIVEKLMKHCPLDYCTAQFWICC</sequence>
<protein>
    <submittedName>
        <fullName evidence="1">Uncharacterized protein</fullName>
    </submittedName>
</protein>
<reference evidence="1 2" key="1">
    <citation type="journal article" date="2011" name="Science">
        <title>The ecoresponsive genome of Daphnia pulex.</title>
        <authorList>
            <person name="Colbourne J.K."/>
            <person name="Pfrender M.E."/>
            <person name="Gilbert D."/>
            <person name="Thomas W.K."/>
            <person name="Tucker A."/>
            <person name="Oakley T.H."/>
            <person name="Tokishita S."/>
            <person name="Aerts A."/>
            <person name="Arnold G.J."/>
            <person name="Basu M.K."/>
            <person name="Bauer D.J."/>
            <person name="Caceres C.E."/>
            <person name="Carmel L."/>
            <person name="Casola C."/>
            <person name="Choi J.H."/>
            <person name="Detter J.C."/>
            <person name="Dong Q."/>
            <person name="Dusheyko S."/>
            <person name="Eads B.D."/>
            <person name="Frohlich T."/>
            <person name="Geiler-Samerotte K.A."/>
            <person name="Gerlach D."/>
            <person name="Hatcher P."/>
            <person name="Jogdeo S."/>
            <person name="Krijgsveld J."/>
            <person name="Kriventseva E.V."/>
            <person name="Kultz D."/>
            <person name="Laforsch C."/>
            <person name="Lindquist E."/>
            <person name="Lopez J."/>
            <person name="Manak J.R."/>
            <person name="Muller J."/>
            <person name="Pangilinan J."/>
            <person name="Patwardhan R.P."/>
            <person name="Pitluck S."/>
            <person name="Pritham E.J."/>
            <person name="Rechtsteiner A."/>
            <person name="Rho M."/>
            <person name="Rogozin I.B."/>
            <person name="Sakarya O."/>
            <person name="Salamov A."/>
            <person name="Schaack S."/>
            <person name="Shapiro H."/>
            <person name="Shiga Y."/>
            <person name="Skalitzky C."/>
            <person name="Smith Z."/>
            <person name="Souvorov A."/>
            <person name="Sung W."/>
            <person name="Tang Z."/>
            <person name="Tsuchiya D."/>
            <person name="Tu H."/>
            <person name="Vos H."/>
            <person name="Wang M."/>
            <person name="Wolf Y.I."/>
            <person name="Yamagata H."/>
            <person name="Yamada T."/>
            <person name="Ye Y."/>
            <person name="Shaw J.R."/>
            <person name="Andrews J."/>
            <person name="Crease T.J."/>
            <person name="Tang H."/>
            <person name="Lucas S.M."/>
            <person name="Robertson H.M."/>
            <person name="Bork P."/>
            <person name="Koonin E.V."/>
            <person name="Zdobnov E.M."/>
            <person name="Grigoriev I.V."/>
            <person name="Lynch M."/>
            <person name="Boore J.L."/>
        </authorList>
    </citation>
    <scope>NUCLEOTIDE SEQUENCE [LARGE SCALE GENOMIC DNA]</scope>
</reference>
<dbReference type="HOGENOM" id="CLU_1422805_0_0_1"/>